<dbReference type="PANTHER" id="PTHR36571:SF1">
    <property type="entry name" value="PROTEIN YGIW"/>
    <property type="match status" value="1"/>
</dbReference>
<dbReference type="AlphaFoldDB" id="A0A177Y4G2"/>
<dbReference type="Proteomes" id="UP001569151">
    <property type="component" value="Unassembled WGS sequence"/>
</dbReference>
<comment type="caution">
    <text evidence="4">The sequence shown here is derived from an EMBL/GenBank/DDBJ whole genome shotgun (WGS) entry which is preliminary data.</text>
</comment>
<evidence type="ECO:0000313" key="4">
    <source>
        <dbReference type="EMBL" id="OAJ95734.1"/>
    </source>
</evidence>
<sequence length="124" mass="13631">MKKVVLATVATLILAPTLAFAKDGRHETGTGIQFNGPVELTTVDSLLSDTSMFTEKNVVVEGNLLRQVKGDTFIFSDGKGEIQVELDDDIHMTQPIDHTTKVRLFGEYEGGNTPEIEVDRLQIL</sequence>
<proteinExistence type="predicted"/>
<dbReference type="Gene3D" id="2.40.50.200">
    <property type="entry name" value="Bacterial OB-fold"/>
    <property type="match status" value="1"/>
</dbReference>
<feature type="signal peptide" evidence="2">
    <location>
        <begin position="1"/>
        <end position="21"/>
    </location>
</feature>
<dbReference type="EMBL" id="JBGOOS010000011">
    <property type="protein sequence ID" value="MEZ8209087.1"/>
    <property type="molecule type" value="Genomic_DNA"/>
</dbReference>
<gene>
    <name evidence="3" type="ORF">ACED39_09885</name>
    <name evidence="4" type="ORF">APB76_03295</name>
</gene>
<dbReference type="SUPFAM" id="SSF101756">
    <property type="entry name" value="Hypothetical protein YgiW"/>
    <property type="match status" value="1"/>
</dbReference>
<protein>
    <submittedName>
        <fullName evidence="3">YgiW/YdeI family stress tolerance OB fold protein</fullName>
    </submittedName>
</protein>
<dbReference type="EMBL" id="LLEI02000016">
    <property type="protein sequence ID" value="OAJ95734.1"/>
    <property type="molecule type" value="Genomic_DNA"/>
</dbReference>
<feature type="chain" id="PRO_5008079484" evidence="2">
    <location>
        <begin position="22"/>
        <end position="124"/>
    </location>
</feature>
<keyword evidence="1 2" id="KW-0732">Signal</keyword>
<dbReference type="Proteomes" id="UP000078406">
    <property type="component" value="Unassembled WGS sequence"/>
</dbReference>
<evidence type="ECO:0000256" key="1">
    <source>
        <dbReference type="ARBA" id="ARBA00022729"/>
    </source>
</evidence>
<evidence type="ECO:0000313" key="3">
    <source>
        <dbReference type="EMBL" id="MEZ8209087.1"/>
    </source>
</evidence>
<name>A0A177Y4G2_9VIBR</name>
<evidence type="ECO:0000313" key="6">
    <source>
        <dbReference type="Proteomes" id="UP001569151"/>
    </source>
</evidence>
<dbReference type="NCBIfam" id="NF033674">
    <property type="entry name" value="stress_OB_fold"/>
    <property type="match status" value="1"/>
</dbReference>
<dbReference type="Pfam" id="PF04076">
    <property type="entry name" value="BOF"/>
    <property type="match status" value="1"/>
</dbReference>
<reference evidence="3 6" key="2">
    <citation type="submission" date="2024-06" db="EMBL/GenBank/DDBJ databases">
        <authorList>
            <person name="Steensen K."/>
            <person name="Seneca J."/>
            <person name="Bartlau N."/>
            <person name="Yu A.X."/>
            <person name="Polz M.F."/>
        </authorList>
    </citation>
    <scope>NUCLEOTIDE SEQUENCE [LARGE SCALE GENOMIC DNA]</scope>
    <source>
        <strain evidence="3 6">1F146</strain>
    </source>
</reference>
<dbReference type="InterPro" id="IPR036700">
    <property type="entry name" value="BOBF_sf"/>
</dbReference>
<reference evidence="4 5" key="1">
    <citation type="journal article" date="2016" name="Syst. Appl. Microbiol.">
        <title>Vibrio bivalvicida sp. nov., a novel larval pathogen for bivalve molluscs reared in a hatchery.</title>
        <authorList>
            <person name="Dubert J."/>
            <person name="Romalde J.L."/>
            <person name="Prado S."/>
            <person name="Barja J.L."/>
        </authorList>
    </citation>
    <scope>NUCLEOTIDE SEQUENCE [LARGE SCALE GENOMIC DNA]</scope>
    <source>
        <strain evidence="4 5">605</strain>
    </source>
</reference>
<dbReference type="InterPro" id="IPR005220">
    <property type="entry name" value="CarO-like"/>
</dbReference>
<dbReference type="PANTHER" id="PTHR36571">
    <property type="entry name" value="PROTEIN YGIW"/>
    <property type="match status" value="1"/>
</dbReference>
<organism evidence="4 5">
    <name type="scientific">Vibrio bivalvicida</name>
    <dbReference type="NCBI Taxonomy" id="1276888"/>
    <lineage>
        <taxon>Bacteria</taxon>
        <taxon>Pseudomonadati</taxon>
        <taxon>Pseudomonadota</taxon>
        <taxon>Gammaproteobacteria</taxon>
        <taxon>Vibrionales</taxon>
        <taxon>Vibrionaceae</taxon>
        <taxon>Vibrio</taxon>
        <taxon>Vibrio oreintalis group</taxon>
    </lineage>
</organism>
<accession>A0A177Y4G2</accession>
<keyword evidence="6" id="KW-1185">Reference proteome</keyword>
<evidence type="ECO:0000313" key="5">
    <source>
        <dbReference type="Proteomes" id="UP000078406"/>
    </source>
</evidence>
<evidence type="ECO:0000256" key="2">
    <source>
        <dbReference type="SAM" id="SignalP"/>
    </source>
</evidence>
<dbReference type="RefSeq" id="WP_049846156.1">
    <property type="nucleotide sequence ID" value="NZ_JBGOOF010000012.1"/>
</dbReference>